<gene>
    <name evidence="1" type="ORF">FME351_LOCUS28337</name>
    <name evidence="2" type="ORF">TSG867_LOCUS26269</name>
</gene>
<organism evidence="1 3">
    <name type="scientific">Rotaria socialis</name>
    <dbReference type="NCBI Taxonomy" id="392032"/>
    <lineage>
        <taxon>Eukaryota</taxon>
        <taxon>Metazoa</taxon>
        <taxon>Spiralia</taxon>
        <taxon>Gnathifera</taxon>
        <taxon>Rotifera</taxon>
        <taxon>Eurotatoria</taxon>
        <taxon>Bdelloidea</taxon>
        <taxon>Philodinida</taxon>
        <taxon>Philodinidae</taxon>
        <taxon>Rotaria</taxon>
    </lineage>
</organism>
<evidence type="ECO:0000313" key="2">
    <source>
        <dbReference type="EMBL" id="CAF4575940.1"/>
    </source>
</evidence>
<dbReference type="AlphaFoldDB" id="A0A818VET4"/>
<dbReference type="Proteomes" id="UP000663862">
    <property type="component" value="Unassembled WGS sequence"/>
</dbReference>
<dbReference type="EMBL" id="CAJNYU010003875">
    <property type="protein sequence ID" value="CAF3710116.1"/>
    <property type="molecule type" value="Genomic_DNA"/>
</dbReference>
<dbReference type="Pfam" id="PF13516">
    <property type="entry name" value="LRR_6"/>
    <property type="match status" value="5"/>
</dbReference>
<dbReference type="InterPro" id="IPR052394">
    <property type="entry name" value="LRR-containing"/>
</dbReference>
<comment type="caution">
    <text evidence="1">The sequence shown here is derived from an EMBL/GenBank/DDBJ whole genome shotgun (WGS) entry which is preliminary data.</text>
</comment>
<dbReference type="InterPro" id="IPR001611">
    <property type="entry name" value="Leu-rich_rpt"/>
</dbReference>
<dbReference type="SMART" id="SM00368">
    <property type="entry name" value="LRR_RI"/>
    <property type="match status" value="4"/>
</dbReference>
<reference evidence="1" key="1">
    <citation type="submission" date="2021-02" db="EMBL/GenBank/DDBJ databases">
        <authorList>
            <person name="Nowell W R."/>
        </authorList>
    </citation>
    <scope>NUCLEOTIDE SEQUENCE</scope>
</reference>
<dbReference type="PANTHER" id="PTHR24114">
    <property type="entry name" value="LEUCINE RICH REPEAT FAMILY PROTEIN"/>
    <property type="match status" value="1"/>
</dbReference>
<name>A0A818VET4_9BILA</name>
<accession>A0A818VET4</accession>
<dbReference type="SUPFAM" id="SSF52047">
    <property type="entry name" value="RNI-like"/>
    <property type="match status" value="1"/>
</dbReference>
<evidence type="ECO:0000313" key="3">
    <source>
        <dbReference type="Proteomes" id="UP000663869"/>
    </source>
</evidence>
<protein>
    <submittedName>
        <fullName evidence="1">Uncharacterized protein</fullName>
    </submittedName>
</protein>
<proteinExistence type="predicted"/>
<sequence>MQSPTTIDLSRGDVDDKNAEYLAKALQNDTTLVELDLRRNIGRIYVAIGAEIEIRNNKSLTTLQLDGNDIGDKRVYPIANRLQNNKTLRKLSLRYNEICHKGAFRLAAVLRNNTTLINPDLFGNHIEDKGMKYFAGALKNNMTLIKFDLGYNAIRDEGAYRLFFVQTLKTLNLKGNQISKIGSLHLAFGFHDNTTLMKLNLRKNMDAYLTVIGEIIQLRIDKAITDLNLSTENIGGEEVE</sequence>
<evidence type="ECO:0000313" key="1">
    <source>
        <dbReference type="EMBL" id="CAF3710116.1"/>
    </source>
</evidence>
<dbReference type="PANTHER" id="PTHR24114:SF2">
    <property type="entry name" value="F-BOX DOMAIN-CONTAINING PROTEIN-RELATED"/>
    <property type="match status" value="1"/>
</dbReference>
<dbReference type="Gene3D" id="3.80.10.10">
    <property type="entry name" value="Ribonuclease Inhibitor"/>
    <property type="match status" value="3"/>
</dbReference>
<dbReference type="PROSITE" id="PS51450">
    <property type="entry name" value="LRR"/>
    <property type="match status" value="1"/>
</dbReference>
<dbReference type="EMBL" id="CAJOBQ010002730">
    <property type="protein sequence ID" value="CAF4575940.1"/>
    <property type="molecule type" value="Genomic_DNA"/>
</dbReference>
<dbReference type="Proteomes" id="UP000663869">
    <property type="component" value="Unassembled WGS sequence"/>
</dbReference>
<dbReference type="InterPro" id="IPR032675">
    <property type="entry name" value="LRR_dom_sf"/>
</dbReference>